<dbReference type="PRINTS" id="PR00150">
    <property type="entry name" value="PEPCARBXLASE"/>
</dbReference>
<evidence type="ECO:0000313" key="12">
    <source>
        <dbReference type="EMBL" id="WZN61158.1"/>
    </source>
</evidence>
<evidence type="ECO:0000256" key="5">
    <source>
        <dbReference type="ARBA" id="ARBA00022490"/>
    </source>
</evidence>
<evidence type="ECO:0000256" key="7">
    <source>
        <dbReference type="ARBA" id="ARBA00023239"/>
    </source>
</evidence>
<dbReference type="GO" id="GO:0006099">
    <property type="term" value="P:tricarboxylic acid cycle"/>
    <property type="evidence" value="ECO:0007669"/>
    <property type="project" value="InterPro"/>
</dbReference>
<keyword evidence="6" id="KW-0460">Magnesium</keyword>
<keyword evidence="7" id="KW-0456">Lyase</keyword>
<comment type="similarity">
    <text evidence="3">Belongs to the PEPCase type 1 family.</text>
</comment>
<gene>
    <name evidence="12" type="ORF">HKI87_03g26920</name>
</gene>
<dbReference type="GO" id="GO:0005829">
    <property type="term" value="C:cytosol"/>
    <property type="evidence" value="ECO:0007669"/>
    <property type="project" value="TreeGrafter"/>
</dbReference>
<evidence type="ECO:0000256" key="11">
    <source>
        <dbReference type="PROSITE-ProRule" id="PRU10112"/>
    </source>
</evidence>
<feature type="active site" evidence="10">
    <location>
        <position position="159"/>
    </location>
</feature>
<dbReference type="GO" id="GO:0008964">
    <property type="term" value="F:phosphoenolpyruvate carboxylase activity"/>
    <property type="evidence" value="ECO:0007669"/>
    <property type="project" value="UniProtKB-EC"/>
</dbReference>
<dbReference type="HAMAP" id="MF_00595">
    <property type="entry name" value="PEPcase_type1"/>
    <property type="match status" value="1"/>
</dbReference>
<comment type="cofactor">
    <cofactor evidence="1">
        <name>Mg(2+)</name>
        <dbReference type="ChEBI" id="CHEBI:18420"/>
    </cofactor>
</comment>
<keyword evidence="13" id="KW-1185">Reference proteome</keyword>
<dbReference type="PANTHER" id="PTHR30523">
    <property type="entry name" value="PHOSPHOENOLPYRUVATE CARBOXYLASE"/>
    <property type="match status" value="1"/>
</dbReference>
<sequence length="967" mass="109966">MGDSNVDFMDYTRLGSKKFLRQDETLLRSIFYQMLRSHNVKLANKAEVVFALSQAWCSSKETDDFDELEKYLVNLTPEESLMIASTFSNMLNLHNLSEDVQSSQQELAERIGEVTRERGTRSTDETFARLIKEGKSDPKGDAIYKALCEQKITLVITAHPTQALRRSLLKKNADIRKTLTALHSNVKMNQFEKTDMLDFIQSNIEAAFRTDELSRKKPLPQDEMRHGLSYFQETIFHGAAKYLRRLDTALQSIGQPALPLDHSVLSFGSWMGGDRDGNPFVTADCTRDVVILARTAACDLYFGEIEKLMFDLSMWRCNDELAAYCDRKLAERSYTLSEEHLSFERKRRNYCDFWRPVSRHQPYRMVLEDIRDRLHDTREALHTCLSNDDSVVDFLSGQNAYIEESEILEPLLMLHGSLCDTGDTVVANARLKDLIRQINTFGLGLIRLDIRQEAERHADTMNEITTFLGLGSYKDWDEDKKVKFLLSELKSKRPLLPRTRKYTEEARECLNTFKIISEMPRSSLGNYVISMATSASDVLSVLLLQKEANVKDLLHVVPLFERLQDLSEAPKTLRKLCSCEWFLSHINGSQECMLGYSDSGKDAGRLAAAYALYRAQVDLTEVANEFGVALTFFHGRGGTVGRGGGPLHLAIRSQPAGTINGNLRITVQGEIIEQSFADTNVCFRTLDLYTSATLEHSLDAPPVPKQEWKDLMEDLSRVSCDKFRSVVYKDPRFIKYFKTATPETEIGRMNIGSRPTKRKQNAGIESLRAIPWVFAWTQTRFGLPVWLGIGTALQEAISAGKLETLREMYREWPFFEVTIDLVEMVLAKLDPAIAEYYEKRLIRKEEVGTLGDELRAMFEETKSLLLKVAGHEGLLVSPKTATLQEKIRLRAPYITPLNILQVIHLKNMREYQEAREEEKTNFKPKDPDMVALLQLNGDPSRPLYLAAVEDTVTITMKGIASGMQNTG</sequence>
<evidence type="ECO:0000256" key="3">
    <source>
        <dbReference type="ARBA" id="ARBA00008346"/>
    </source>
</evidence>
<dbReference type="Proteomes" id="UP001472866">
    <property type="component" value="Chromosome 03"/>
</dbReference>
<feature type="active site" evidence="11">
    <location>
        <position position="601"/>
    </location>
</feature>
<organism evidence="12 13">
    <name type="scientific">Chloropicon roscoffensis</name>
    <dbReference type="NCBI Taxonomy" id="1461544"/>
    <lineage>
        <taxon>Eukaryota</taxon>
        <taxon>Viridiplantae</taxon>
        <taxon>Chlorophyta</taxon>
        <taxon>Chloropicophyceae</taxon>
        <taxon>Chloropicales</taxon>
        <taxon>Chloropicaceae</taxon>
        <taxon>Chloropicon</taxon>
    </lineage>
</organism>
<dbReference type="PANTHER" id="PTHR30523:SF33">
    <property type="entry name" value="PHOSPHOENOLPYRUVATE CARBOXYLASE 3"/>
    <property type="match status" value="1"/>
</dbReference>
<evidence type="ECO:0000313" key="13">
    <source>
        <dbReference type="Proteomes" id="UP001472866"/>
    </source>
</evidence>
<dbReference type="Pfam" id="PF00311">
    <property type="entry name" value="PEPcase"/>
    <property type="match status" value="1"/>
</dbReference>
<dbReference type="FunFam" id="1.20.1440.90:FF:000001">
    <property type="entry name" value="Phosphoenolpyruvate carboxylase 1"/>
    <property type="match status" value="1"/>
</dbReference>
<evidence type="ECO:0000256" key="4">
    <source>
        <dbReference type="ARBA" id="ARBA00012305"/>
    </source>
</evidence>
<keyword evidence="8" id="KW-0120">Carbon dioxide fixation</keyword>
<dbReference type="InterPro" id="IPR033129">
    <property type="entry name" value="PEPCASE_His_AS"/>
</dbReference>
<evidence type="ECO:0000256" key="1">
    <source>
        <dbReference type="ARBA" id="ARBA00001946"/>
    </source>
</evidence>
<keyword evidence="5" id="KW-0963">Cytoplasm</keyword>
<proteinExistence type="inferred from homology"/>
<name>A0AAX4P535_9CHLO</name>
<dbReference type="InterPro" id="IPR021135">
    <property type="entry name" value="PEP_COase"/>
</dbReference>
<dbReference type="PROSITE" id="PS00393">
    <property type="entry name" value="PEPCASE_2"/>
    <property type="match status" value="1"/>
</dbReference>
<dbReference type="InterPro" id="IPR015813">
    <property type="entry name" value="Pyrv/PenolPyrv_kinase-like_dom"/>
</dbReference>
<dbReference type="AlphaFoldDB" id="A0AAX4P535"/>
<dbReference type="InterPro" id="IPR018129">
    <property type="entry name" value="PEP_COase_Lys_AS"/>
</dbReference>
<evidence type="ECO:0000256" key="8">
    <source>
        <dbReference type="ARBA" id="ARBA00023300"/>
    </source>
</evidence>
<reference evidence="12 13" key="1">
    <citation type="submission" date="2024-03" db="EMBL/GenBank/DDBJ databases">
        <title>Complete genome sequence of the green alga Chloropicon roscoffensis RCC1871.</title>
        <authorList>
            <person name="Lemieux C."/>
            <person name="Pombert J.-F."/>
            <person name="Otis C."/>
            <person name="Turmel M."/>
        </authorList>
    </citation>
    <scope>NUCLEOTIDE SEQUENCE [LARGE SCALE GENOMIC DNA]</scope>
    <source>
        <strain evidence="12 13">RCC1871</strain>
    </source>
</reference>
<dbReference type="SUPFAM" id="SSF51621">
    <property type="entry name" value="Phosphoenolpyruvate/pyruvate domain"/>
    <property type="match status" value="1"/>
</dbReference>
<dbReference type="Gene3D" id="1.20.1440.90">
    <property type="entry name" value="Phosphoenolpyruvate/pyruvate domain"/>
    <property type="match status" value="1"/>
</dbReference>
<evidence type="ECO:0000256" key="6">
    <source>
        <dbReference type="ARBA" id="ARBA00022842"/>
    </source>
</evidence>
<protein>
    <recommendedName>
        <fullName evidence="4">phosphoenolpyruvate carboxylase</fullName>
        <ecNumber evidence="4">4.1.1.31</ecNumber>
    </recommendedName>
</protein>
<dbReference type="EMBL" id="CP151503">
    <property type="protein sequence ID" value="WZN61158.1"/>
    <property type="molecule type" value="Genomic_DNA"/>
</dbReference>
<evidence type="ECO:0000256" key="9">
    <source>
        <dbReference type="ARBA" id="ARBA00048995"/>
    </source>
</evidence>
<dbReference type="InterPro" id="IPR022805">
    <property type="entry name" value="PEP_COase_bac/pln-type"/>
</dbReference>
<dbReference type="EC" id="4.1.1.31" evidence="4"/>
<dbReference type="PROSITE" id="PS00781">
    <property type="entry name" value="PEPCASE_1"/>
    <property type="match status" value="1"/>
</dbReference>
<dbReference type="GO" id="GO:0015977">
    <property type="term" value="P:carbon fixation"/>
    <property type="evidence" value="ECO:0007669"/>
    <property type="project" value="UniProtKB-KW"/>
</dbReference>
<comment type="catalytic activity">
    <reaction evidence="9">
        <text>oxaloacetate + phosphate = phosphoenolpyruvate + hydrogencarbonate</text>
        <dbReference type="Rhea" id="RHEA:28370"/>
        <dbReference type="ChEBI" id="CHEBI:16452"/>
        <dbReference type="ChEBI" id="CHEBI:17544"/>
        <dbReference type="ChEBI" id="CHEBI:43474"/>
        <dbReference type="ChEBI" id="CHEBI:58702"/>
        <dbReference type="EC" id="4.1.1.31"/>
    </reaction>
</comment>
<accession>A0AAX4P535</accession>
<dbReference type="NCBIfam" id="NF000584">
    <property type="entry name" value="PRK00009.1"/>
    <property type="match status" value="1"/>
</dbReference>
<comment type="subcellular location">
    <subcellularLocation>
        <location evidence="2">Cytoplasm</location>
    </subcellularLocation>
</comment>
<evidence type="ECO:0000256" key="10">
    <source>
        <dbReference type="PROSITE-ProRule" id="PRU10111"/>
    </source>
</evidence>
<evidence type="ECO:0000256" key="2">
    <source>
        <dbReference type="ARBA" id="ARBA00004496"/>
    </source>
</evidence>